<evidence type="ECO:0000313" key="1">
    <source>
        <dbReference type="EMBL" id="TYP52425.1"/>
    </source>
</evidence>
<gene>
    <name evidence="1" type="ORF">LZ11_01769</name>
</gene>
<dbReference type="AlphaFoldDB" id="A0A5S5ANK6"/>
<dbReference type="OrthoDB" id="1724627at2"/>
<evidence type="ECO:0000313" key="2">
    <source>
        <dbReference type="Proteomes" id="UP000322294"/>
    </source>
</evidence>
<organism evidence="1 2">
    <name type="scientific">Thermosediminibacter litoriperuensis</name>
    <dbReference type="NCBI Taxonomy" id="291989"/>
    <lineage>
        <taxon>Bacteria</taxon>
        <taxon>Bacillati</taxon>
        <taxon>Bacillota</taxon>
        <taxon>Clostridia</taxon>
        <taxon>Thermosediminibacterales</taxon>
        <taxon>Thermosediminibacteraceae</taxon>
        <taxon>Thermosediminibacter</taxon>
    </lineage>
</organism>
<name>A0A5S5ANK6_9FIRM</name>
<dbReference type="RefSeq" id="WP_148867491.1">
    <property type="nucleotide sequence ID" value="NZ_VNHO01000019.1"/>
</dbReference>
<dbReference type="EMBL" id="VNHO01000019">
    <property type="protein sequence ID" value="TYP52425.1"/>
    <property type="molecule type" value="Genomic_DNA"/>
</dbReference>
<comment type="caution">
    <text evidence="1">The sequence shown here is derived from an EMBL/GenBank/DDBJ whole genome shotgun (WGS) entry which is preliminary data.</text>
</comment>
<keyword evidence="2" id="KW-1185">Reference proteome</keyword>
<reference evidence="1 2" key="1">
    <citation type="submission" date="2019-07" db="EMBL/GenBank/DDBJ databases">
        <title>Genomic Encyclopedia of Type Strains, Phase I: the one thousand microbial genomes (KMG-I) project.</title>
        <authorList>
            <person name="Kyrpides N."/>
        </authorList>
    </citation>
    <scope>NUCLEOTIDE SEQUENCE [LARGE SCALE GENOMIC DNA]</scope>
    <source>
        <strain evidence="1 2">DSM 16647</strain>
    </source>
</reference>
<proteinExistence type="predicted"/>
<sequence length="109" mass="12310">MSKFEEIRKEIEKSGKTPEALGQIFSKFGLTPDNPEFAKELMREAGINVDLTPEKAAETVKKMTENIPPELKKQMAELMLEVSKYIPAGPMPEDVKNFLESWKKAPEGK</sequence>
<accession>A0A5S5ANK6</accession>
<protein>
    <submittedName>
        <fullName evidence="1">Uncharacterized protein</fullName>
    </submittedName>
</protein>
<dbReference type="Proteomes" id="UP000322294">
    <property type="component" value="Unassembled WGS sequence"/>
</dbReference>